<accession>A0A1J4KEE0</accession>
<dbReference type="EMBL" id="MLAK01000629">
    <property type="protein sequence ID" value="OHT09799.1"/>
    <property type="molecule type" value="Genomic_DNA"/>
</dbReference>
<gene>
    <name evidence="3" type="ORF">TRFO_21154</name>
</gene>
<evidence type="ECO:0000259" key="2">
    <source>
        <dbReference type="Pfam" id="PF14607"/>
    </source>
</evidence>
<feature type="domain" description="SGNH hydrolase-type esterase N-terminal" evidence="2">
    <location>
        <begin position="16"/>
        <end position="161"/>
    </location>
</feature>
<dbReference type="Pfam" id="PF14607">
    <property type="entry name" value="GxDLY"/>
    <property type="match status" value="1"/>
</dbReference>
<name>A0A1J4KEE0_9EUKA</name>
<dbReference type="AlphaFoldDB" id="A0A1J4KEE0"/>
<dbReference type="GeneID" id="94836495"/>
<dbReference type="Pfam" id="PF14606">
    <property type="entry name" value="Lipase_GDSL_3"/>
    <property type="match status" value="1"/>
</dbReference>
<dbReference type="PANTHER" id="PTHR30383">
    <property type="entry name" value="THIOESTERASE 1/PROTEASE 1/LYSOPHOSPHOLIPASE L1"/>
    <property type="match status" value="1"/>
</dbReference>
<dbReference type="InterPro" id="IPR013830">
    <property type="entry name" value="SGNH_hydro"/>
</dbReference>
<evidence type="ECO:0000313" key="4">
    <source>
        <dbReference type="Proteomes" id="UP000179807"/>
    </source>
</evidence>
<keyword evidence="4" id="KW-1185">Reference proteome</keyword>
<dbReference type="Proteomes" id="UP000179807">
    <property type="component" value="Unassembled WGS sequence"/>
</dbReference>
<reference evidence="3" key="1">
    <citation type="submission" date="2016-10" db="EMBL/GenBank/DDBJ databases">
        <authorList>
            <person name="Benchimol M."/>
            <person name="Almeida L.G."/>
            <person name="Vasconcelos A.T."/>
            <person name="Perreira-Neves A."/>
            <person name="Rosa I.A."/>
            <person name="Tasca T."/>
            <person name="Bogo M.R."/>
            <person name="de Souza W."/>
        </authorList>
    </citation>
    <scope>NUCLEOTIDE SEQUENCE [LARGE SCALE GENOMIC DNA]</scope>
    <source>
        <strain evidence="3">K</strain>
    </source>
</reference>
<dbReference type="InterPro" id="IPR051532">
    <property type="entry name" value="Ester_Hydrolysis_Enzymes"/>
</dbReference>
<dbReference type="InterPro" id="IPR032740">
    <property type="entry name" value="GxDLY"/>
</dbReference>
<evidence type="ECO:0000259" key="1">
    <source>
        <dbReference type="Pfam" id="PF14606"/>
    </source>
</evidence>
<organism evidence="3 4">
    <name type="scientific">Tritrichomonas foetus</name>
    <dbReference type="NCBI Taxonomy" id="1144522"/>
    <lineage>
        <taxon>Eukaryota</taxon>
        <taxon>Metamonada</taxon>
        <taxon>Parabasalia</taxon>
        <taxon>Tritrichomonadida</taxon>
        <taxon>Tritrichomonadidae</taxon>
        <taxon>Tritrichomonas</taxon>
    </lineage>
</organism>
<dbReference type="InterPro" id="IPR036514">
    <property type="entry name" value="SGNH_hydro_sf"/>
</dbReference>
<evidence type="ECO:0000313" key="3">
    <source>
        <dbReference type="EMBL" id="OHT09799.1"/>
    </source>
</evidence>
<sequence>MFLFFAGLLYAAQAMKLYNVSDSDIPVIQNRGFQEELKNDCRRWPESAKVSNQAYLAGMKCAATVKIIFYTNSSRICFKYSKTRPYIYQHLSHWSMAGFALYGVDEDGGHHLCMPNFETNSGNANLNYYGLPEKITEYHVLLSTFDQVTELEIGVNDGSHFEYARRMNERPVIMYGTSIMHGACPCHAGNTWANMLHRKLDFPVYNMGVTGNGKLETDIISFIIKHQARAFVVDCLPNILGWSDVQSRVYNAVKQIRAAHPETPIVLVEFGMYGNEVFNDRNKNTHINTNKAQKAAYDLLLEEGVKNMYYVTTEELNYTSDDIVDTLHPLDTGMKKHANAVYKPLATILDLPNDELTYKTQKAITQYRYLGFRQRHYDLIEKIGQSKPTNVLFGDDIVAHWEGRSSFPSGYTNFGMNQDRIENVIWRVLHEEMFNYTATKIVLIAGGNNLETTTDDNEIVEGLKYLVERVKNKQPNAQIILSGLIPRKGLESRITTLNGKIQSMVIAQGKATYKDLGKSLLSGGSIDSSSYESDGIRLNDVGYTKLAAALN</sequence>
<dbReference type="SUPFAM" id="SSF52266">
    <property type="entry name" value="SGNH hydrolase"/>
    <property type="match status" value="2"/>
</dbReference>
<dbReference type="VEuPathDB" id="TrichDB:TRFO_21154"/>
<dbReference type="Gene3D" id="2.60.120.260">
    <property type="entry name" value="Galactose-binding domain-like"/>
    <property type="match status" value="1"/>
</dbReference>
<proteinExistence type="predicted"/>
<comment type="caution">
    <text evidence="3">The sequence shown here is derived from an EMBL/GenBank/DDBJ whole genome shotgun (WGS) entry which is preliminary data.</text>
</comment>
<feature type="domain" description="SGNH hydrolase-type esterase" evidence="1">
    <location>
        <begin position="169"/>
        <end position="343"/>
    </location>
</feature>
<dbReference type="OrthoDB" id="10267170at2759"/>
<dbReference type="Gene3D" id="3.40.50.1110">
    <property type="entry name" value="SGNH hydrolase"/>
    <property type="match status" value="2"/>
</dbReference>
<protein>
    <submittedName>
        <fullName evidence="3">G-D-S-L family lipolytic protein</fullName>
    </submittedName>
</protein>
<dbReference type="RefSeq" id="XP_068362935.1">
    <property type="nucleotide sequence ID" value="XM_068501791.1"/>
</dbReference>